<evidence type="ECO:0000313" key="3">
    <source>
        <dbReference type="Proteomes" id="UP000699462"/>
    </source>
</evidence>
<sequence length="102" mass="11034">MRTGKRPHDHLFDKYLQADLLSELNSPETTCRYNGYFTKMNEHVVKEPITGPPPKGPPKPAGPPAGPPHAPPPPPGPAPVRPQIVPPGPPHGHPPGHHSHHH</sequence>
<gene>
    <name evidence="2" type="ORF">P879_03463</name>
</gene>
<organism evidence="2 3">
    <name type="scientific">Paragonimus westermani</name>
    <dbReference type="NCBI Taxonomy" id="34504"/>
    <lineage>
        <taxon>Eukaryota</taxon>
        <taxon>Metazoa</taxon>
        <taxon>Spiralia</taxon>
        <taxon>Lophotrochozoa</taxon>
        <taxon>Platyhelminthes</taxon>
        <taxon>Trematoda</taxon>
        <taxon>Digenea</taxon>
        <taxon>Plagiorchiida</taxon>
        <taxon>Troglotremata</taxon>
        <taxon>Troglotrematidae</taxon>
        <taxon>Paragonimus</taxon>
    </lineage>
</organism>
<dbReference type="EMBL" id="JTDF01001982">
    <property type="protein sequence ID" value="KAF8569300.1"/>
    <property type="molecule type" value="Genomic_DNA"/>
</dbReference>
<evidence type="ECO:0000256" key="1">
    <source>
        <dbReference type="SAM" id="MobiDB-lite"/>
    </source>
</evidence>
<proteinExistence type="predicted"/>
<dbReference type="AlphaFoldDB" id="A0A8T0DNU8"/>
<protein>
    <submittedName>
        <fullName evidence="2">Uncharacterized protein</fullName>
    </submittedName>
</protein>
<name>A0A8T0DNU8_9TREM</name>
<evidence type="ECO:0000313" key="2">
    <source>
        <dbReference type="EMBL" id="KAF8569300.1"/>
    </source>
</evidence>
<comment type="caution">
    <text evidence="2">The sequence shown here is derived from an EMBL/GenBank/DDBJ whole genome shotgun (WGS) entry which is preliminary data.</text>
</comment>
<accession>A0A8T0DNU8</accession>
<keyword evidence="3" id="KW-1185">Reference proteome</keyword>
<feature type="compositionally biased region" description="Pro residues" evidence="1">
    <location>
        <begin position="50"/>
        <end position="93"/>
    </location>
</feature>
<reference evidence="2 3" key="1">
    <citation type="submission" date="2019-07" db="EMBL/GenBank/DDBJ databases">
        <title>Annotation for the trematode Paragonimus westermani.</title>
        <authorList>
            <person name="Choi Y.-J."/>
        </authorList>
    </citation>
    <scope>NUCLEOTIDE SEQUENCE [LARGE SCALE GENOMIC DNA]</scope>
    <source>
        <strain evidence="2">180907_Pwestermani</strain>
    </source>
</reference>
<feature type="region of interest" description="Disordered" evidence="1">
    <location>
        <begin position="44"/>
        <end position="102"/>
    </location>
</feature>
<dbReference type="Proteomes" id="UP000699462">
    <property type="component" value="Unassembled WGS sequence"/>
</dbReference>